<dbReference type="AlphaFoldDB" id="A0A8J5KD91"/>
<organism evidence="1 2">
    <name type="scientific">Zingiber officinale</name>
    <name type="common">Ginger</name>
    <name type="synonym">Amomum zingiber</name>
    <dbReference type="NCBI Taxonomy" id="94328"/>
    <lineage>
        <taxon>Eukaryota</taxon>
        <taxon>Viridiplantae</taxon>
        <taxon>Streptophyta</taxon>
        <taxon>Embryophyta</taxon>
        <taxon>Tracheophyta</taxon>
        <taxon>Spermatophyta</taxon>
        <taxon>Magnoliopsida</taxon>
        <taxon>Liliopsida</taxon>
        <taxon>Zingiberales</taxon>
        <taxon>Zingiberaceae</taxon>
        <taxon>Zingiber</taxon>
    </lineage>
</organism>
<keyword evidence="2" id="KW-1185">Reference proteome</keyword>
<accession>A0A8J5KD91</accession>
<comment type="caution">
    <text evidence="1">The sequence shown here is derived from an EMBL/GenBank/DDBJ whole genome shotgun (WGS) entry which is preliminary data.</text>
</comment>
<proteinExistence type="predicted"/>
<reference evidence="1 2" key="1">
    <citation type="submission" date="2020-08" db="EMBL/GenBank/DDBJ databases">
        <title>Plant Genome Project.</title>
        <authorList>
            <person name="Zhang R.-G."/>
        </authorList>
    </citation>
    <scope>NUCLEOTIDE SEQUENCE [LARGE SCALE GENOMIC DNA]</scope>
    <source>
        <tissue evidence="1">Rhizome</tissue>
    </source>
</reference>
<dbReference type="Proteomes" id="UP000734854">
    <property type="component" value="Unassembled WGS sequence"/>
</dbReference>
<dbReference type="EMBL" id="JACMSC010000015">
    <property type="protein sequence ID" value="KAG6485387.1"/>
    <property type="molecule type" value="Genomic_DNA"/>
</dbReference>
<gene>
    <name evidence="1" type="ORF">ZIOFF_053924</name>
</gene>
<evidence type="ECO:0000313" key="1">
    <source>
        <dbReference type="EMBL" id="KAG6485387.1"/>
    </source>
</evidence>
<sequence length="69" mass="7368">MTAVAATGEGAERTRRWPSMAGLAKKQRGKFYIQYVSGGNNKRRSRADAAAVIDGGAGDEATQQLLRIS</sequence>
<evidence type="ECO:0000313" key="2">
    <source>
        <dbReference type="Proteomes" id="UP000734854"/>
    </source>
</evidence>
<protein>
    <submittedName>
        <fullName evidence="1">Uncharacterized protein</fullName>
    </submittedName>
</protein>
<name>A0A8J5KD91_ZINOF</name>